<reference evidence="1 2" key="1">
    <citation type="submission" date="2018-09" db="EMBL/GenBank/DDBJ databases">
        <title>Zymobacter palmae IAM14233 (=T109) whole genome analysis.</title>
        <authorList>
            <person name="Yanase H."/>
        </authorList>
    </citation>
    <scope>NUCLEOTIDE SEQUENCE [LARGE SCALE GENOMIC DNA]</scope>
    <source>
        <strain evidence="1 2">IAM14233</strain>
    </source>
</reference>
<keyword evidence="2" id="KW-1185">Reference proteome</keyword>
<proteinExistence type="predicted"/>
<organism evidence="1 2">
    <name type="scientific">Zymobacter palmae</name>
    <dbReference type="NCBI Taxonomy" id="33074"/>
    <lineage>
        <taxon>Bacteria</taxon>
        <taxon>Pseudomonadati</taxon>
        <taxon>Pseudomonadota</taxon>
        <taxon>Gammaproteobacteria</taxon>
        <taxon>Oceanospirillales</taxon>
        <taxon>Halomonadaceae</taxon>
        <taxon>Zymobacter group</taxon>
        <taxon>Zymobacter</taxon>
    </lineage>
</organism>
<dbReference type="Pfam" id="PF04237">
    <property type="entry name" value="YjbR"/>
    <property type="match status" value="1"/>
</dbReference>
<evidence type="ECO:0000313" key="2">
    <source>
        <dbReference type="Proteomes" id="UP000267342"/>
    </source>
</evidence>
<dbReference type="Gene3D" id="3.90.1150.30">
    <property type="match status" value="1"/>
</dbReference>
<dbReference type="OrthoDB" id="3194910at2"/>
<dbReference type="PANTHER" id="PTHR35145:SF1">
    <property type="entry name" value="CYTOPLASMIC PROTEIN"/>
    <property type="match status" value="1"/>
</dbReference>
<dbReference type="InterPro" id="IPR058532">
    <property type="entry name" value="YjbR/MT2646/Rv2570-like"/>
</dbReference>
<dbReference type="EMBL" id="AP018933">
    <property type="protein sequence ID" value="BBG29340.1"/>
    <property type="molecule type" value="Genomic_DNA"/>
</dbReference>
<sequence length="116" mass="13080">MAIPQVLEYAQQRFGTLPDYPWARDPDHAVLRHATHRKWYGLVARIPGERLGLSTAAKVEILNVKVRPEHVGGLLMQDGIVPAYHMNKEHWVSVLLAQVAMEEVITLLEDSYALTA</sequence>
<protein>
    <submittedName>
        <fullName evidence="1">Uncharacterized protein conserved in bacteria</fullName>
    </submittedName>
</protein>
<accession>A0A348HCI8</accession>
<dbReference type="PANTHER" id="PTHR35145">
    <property type="entry name" value="CYTOPLASMIC PROTEIN-RELATED"/>
    <property type="match status" value="1"/>
</dbReference>
<dbReference type="AlphaFoldDB" id="A0A348HCI8"/>
<dbReference type="SUPFAM" id="SSF142906">
    <property type="entry name" value="YjbR-like"/>
    <property type="match status" value="1"/>
</dbReference>
<dbReference type="Proteomes" id="UP000267342">
    <property type="component" value="Chromosome"/>
</dbReference>
<dbReference type="STRING" id="1123510.GCA_000620025_01514"/>
<dbReference type="InterPro" id="IPR038056">
    <property type="entry name" value="YjbR-like_sf"/>
</dbReference>
<dbReference type="InterPro" id="IPR007351">
    <property type="entry name" value="YjbR"/>
</dbReference>
<evidence type="ECO:0000313" key="1">
    <source>
        <dbReference type="EMBL" id="BBG29340.1"/>
    </source>
</evidence>
<dbReference type="KEGG" id="zpl:ZBT109_0552"/>
<dbReference type="RefSeq" id="WP_027704896.1">
    <property type="nucleotide sequence ID" value="NZ_AP018933.1"/>
</dbReference>
<name>A0A348HCI8_9GAMM</name>
<gene>
    <name evidence="1" type="ORF">ZBT109_0552</name>
</gene>